<protein>
    <recommendedName>
        <fullName evidence="1">dATP/dGTP diphosphohydrolase N-terminal domain-containing protein</fullName>
    </recommendedName>
</protein>
<reference evidence="2" key="1">
    <citation type="submission" date="2020-05" db="EMBL/GenBank/DDBJ databases">
        <authorList>
            <person name="Chiriac C."/>
            <person name="Salcher M."/>
            <person name="Ghai R."/>
            <person name="Kavagutti S V."/>
        </authorList>
    </citation>
    <scope>NUCLEOTIDE SEQUENCE</scope>
</reference>
<name>A0A6J7XAQ3_9CAUD</name>
<evidence type="ECO:0000259" key="1">
    <source>
        <dbReference type="Pfam" id="PF18909"/>
    </source>
</evidence>
<accession>A0A6J7XAQ3</accession>
<feature type="domain" description="dATP/dGTP diphosphohydrolase N-terminal" evidence="1">
    <location>
        <begin position="8"/>
        <end position="106"/>
    </location>
</feature>
<sequence>MLELPDGNPKTVYGMSKPGIEGVPTAPLFEVGEVMRLGIQKYGLTNWRHEPISASVYYNAAMRHIMSWWDGEDKDFESRQPHLAHAVACLLILMDAKISDDLIEDRPRCGLTGSHIDLMTKRRKMEP</sequence>
<evidence type="ECO:0000313" key="2">
    <source>
        <dbReference type="EMBL" id="CAB5224398.1"/>
    </source>
</evidence>
<dbReference type="EMBL" id="LR798334">
    <property type="protein sequence ID" value="CAB5224398.1"/>
    <property type="molecule type" value="Genomic_DNA"/>
</dbReference>
<dbReference type="Pfam" id="PF18909">
    <property type="entry name" value="dGTP_diPhyd_N"/>
    <property type="match status" value="1"/>
</dbReference>
<proteinExistence type="predicted"/>
<organism evidence="2">
    <name type="scientific">uncultured Caudovirales phage</name>
    <dbReference type="NCBI Taxonomy" id="2100421"/>
    <lineage>
        <taxon>Viruses</taxon>
        <taxon>Duplodnaviria</taxon>
        <taxon>Heunggongvirae</taxon>
        <taxon>Uroviricota</taxon>
        <taxon>Caudoviricetes</taxon>
        <taxon>Peduoviridae</taxon>
        <taxon>Maltschvirus</taxon>
        <taxon>Maltschvirus maltsch</taxon>
    </lineage>
</organism>
<dbReference type="InterPro" id="IPR044038">
    <property type="entry name" value="dATP/dGTP_diPOhydrolase_N"/>
</dbReference>
<gene>
    <name evidence="2" type="ORF">UFOVP735_68</name>
</gene>